<comment type="caution">
    <text evidence="2">The sequence shown here is derived from an EMBL/GenBank/DDBJ whole genome shotgun (WGS) entry which is preliminary data.</text>
</comment>
<proteinExistence type="predicted"/>
<dbReference type="Pfam" id="PF20231">
    <property type="entry name" value="DUF6589"/>
    <property type="match status" value="1"/>
</dbReference>
<gene>
    <name evidence="2" type="ORF">FGG08_002862</name>
</gene>
<feature type="domain" description="DUF6589" evidence="1">
    <location>
        <begin position="274"/>
        <end position="351"/>
    </location>
</feature>
<dbReference type="Proteomes" id="UP000698800">
    <property type="component" value="Unassembled WGS sequence"/>
</dbReference>
<evidence type="ECO:0000313" key="2">
    <source>
        <dbReference type="EMBL" id="KAH0542723.1"/>
    </source>
</evidence>
<dbReference type="OrthoDB" id="5028726at2759"/>
<evidence type="ECO:0000259" key="1">
    <source>
        <dbReference type="Pfam" id="PF20231"/>
    </source>
</evidence>
<name>A0A9P8L444_9PEZI</name>
<evidence type="ECO:0000313" key="3">
    <source>
        <dbReference type="Proteomes" id="UP000698800"/>
    </source>
</evidence>
<feature type="non-terminal residue" evidence="2">
    <location>
        <position position="1"/>
    </location>
</feature>
<dbReference type="EMBL" id="JAGHQL010000047">
    <property type="protein sequence ID" value="KAH0542723.1"/>
    <property type="molecule type" value="Genomic_DNA"/>
</dbReference>
<organism evidence="2 3">
    <name type="scientific">Glutinoglossum americanum</name>
    <dbReference type="NCBI Taxonomy" id="1670608"/>
    <lineage>
        <taxon>Eukaryota</taxon>
        <taxon>Fungi</taxon>
        <taxon>Dikarya</taxon>
        <taxon>Ascomycota</taxon>
        <taxon>Pezizomycotina</taxon>
        <taxon>Geoglossomycetes</taxon>
        <taxon>Geoglossales</taxon>
        <taxon>Geoglossaceae</taxon>
        <taxon>Glutinoglossum</taxon>
    </lineage>
</organism>
<sequence>LCSKEDAVNTRRKASLATVMYTDPEVLDCFLGLPNARHEARKALIDALDLGNNELRDEIRSLGDHEHFGRFTVDGDTGFESLNMAELVDVLQTRAPLMLQLLQGTTKSIYQQRERQNDFGPRFVLILAILCFSQRRNSASNFQTILGLYLHSKGVKRRQLDLLTQLGVTVSYQSIMRSIKLLSEKAAESVAETGCQSSDAVTAYDNFEQVEGVKEQRVGENDRLHSVTTGEVIRGIDIPPGGLRQDMLNPQAELRTGDIFFAPGNSQDTIEHQISRYFTVQAIRMAFPEATRSIFTSTASTNSISIMPAIDILKPRKTVHYPLGLIPYDESSNSGNLAVLENIFRKQYGLSCNLSSNFRGYKQFAIIGLRP</sequence>
<dbReference type="AlphaFoldDB" id="A0A9P8L444"/>
<accession>A0A9P8L444</accession>
<reference evidence="2" key="1">
    <citation type="submission" date="2021-03" db="EMBL/GenBank/DDBJ databases">
        <title>Comparative genomics and phylogenomic investigation of the class Geoglossomycetes provide insights into ecological specialization and systematics.</title>
        <authorList>
            <person name="Melie T."/>
            <person name="Pirro S."/>
            <person name="Miller A.N."/>
            <person name="Quandt A."/>
        </authorList>
    </citation>
    <scope>NUCLEOTIDE SEQUENCE</scope>
    <source>
        <strain evidence="2">GBOQ0MN5Z8</strain>
    </source>
</reference>
<protein>
    <recommendedName>
        <fullName evidence="1">DUF6589 domain-containing protein</fullName>
    </recommendedName>
</protein>
<keyword evidence="3" id="KW-1185">Reference proteome</keyword>
<dbReference type="InterPro" id="IPR046496">
    <property type="entry name" value="DUF6589"/>
</dbReference>